<gene>
    <name evidence="1" type="ORF">LTS18_012802</name>
</gene>
<dbReference type="EMBL" id="JAWDJW010003884">
    <property type="protein sequence ID" value="KAK3076515.1"/>
    <property type="molecule type" value="Genomic_DNA"/>
</dbReference>
<evidence type="ECO:0000313" key="1">
    <source>
        <dbReference type="EMBL" id="KAK3076515.1"/>
    </source>
</evidence>
<proteinExistence type="predicted"/>
<comment type="caution">
    <text evidence="1">The sequence shown here is derived from an EMBL/GenBank/DDBJ whole genome shotgun (WGS) entry which is preliminary data.</text>
</comment>
<sequence>METAKQHLHSTIRSLARPDSPSPSSTALSPPPPTLSSLPTNAPRVLIVGAGSRGLTYARAITSNAALDGGVPGIVAAVADPVEGKRRDLGGRYIWGRGGPREGEEFGGWREWVAYEELRRKRRNLRALEKAQRDGGREALERRSGGGGRQVGKGEEEGEERGVDAVVVCVLDHLHREVVEGVRHLGVHVL</sequence>
<dbReference type="Proteomes" id="UP001186974">
    <property type="component" value="Unassembled WGS sequence"/>
</dbReference>
<keyword evidence="2" id="KW-1185">Reference proteome</keyword>
<organism evidence="1 2">
    <name type="scientific">Coniosporium uncinatum</name>
    <dbReference type="NCBI Taxonomy" id="93489"/>
    <lineage>
        <taxon>Eukaryota</taxon>
        <taxon>Fungi</taxon>
        <taxon>Dikarya</taxon>
        <taxon>Ascomycota</taxon>
        <taxon>Pezizomycotina</taxon>
        <taxon>Dothideomycetes</taxon>
        <taxon>Dothideomycetes incertae sedis</taxon>
        <taxon>Coniosporium</taxon>
    </lineage>
</organism>
<accession>A0ACC3DIT0</accession>
<name>A0ACC3DIT0_9PEZI</name>
<protein>
    <submittedName>
        <fullName evidence="1">Uncharacterized protein</fullName>
    </submittedName>
</protein>
<evidence type="ECO:0000313" key="2">
    <source>
        <dbReference type="Proteomes" id="UP001186974"/>
    </source>
</evidence>
<feature type="non-terminal residue" evidence="1">
    <location>
        <position position="190"/>
    </location>
</feature>
<reference evidence="1" key="1">
    <citation type="submission" date="2024-09" db="EMBL/GenBank/DDBJ databases">
        <title>Black Yeasts Isolated from many extreme environments.</title>
        <authorList>
            <person name="Coleine C."/>
            <person name="Stajich J.E."/>
            <person name="Selbmann L."/>
        </authorList>
    </citation>
    <scope>NUCLEOTIDE SEQUENCE</scope>
    <source>
        <strain evidence="1">CCFEE 5737</strain>
    </source>
</reference>